<dbReference type="PANTHER" id="PTHR34512">
    <property type="entry name" value="CELL SURFACE PROTEIN"/>
    <property type="match status" value="1"/>
</dbReference>
<evidence type="ECO:0000313" key="4">
    <source>
        <dbReference type="EMBL" id="MBB5031358.1"/>
    </source>
</evidence>
<dbReference type="EMBL" id="JACHIG010000001">
    <property type="protein sequence ID" value="MBB5031358.1"/>
    <property type="molecule type" value="Genomic_DNA"/>
</dbReference>
<dbReference type="Gene3D" id="2.130.10.10">
    <property type="entry name" value="YVTN repeat-like/Quinoprotein amine dehydrogenase"/>
    <property type="match status" value="3"/>
</dbReference>
<sequence length="544" mass="58771">MRTKLTPILAAALAATAALNAADYTQWGGGNTRNMVSDEKGLPTDFNPGKKYGPKAAPKEAGRLRPNAQDANKAPGAEDIDMSTTKNCLWVAKLGSQTYGTPMIANGQVFVGTNNESPRDPKSVGDRGIMMVFDEYTGQFKWQLVSPKMGSGKVNDWEYLGICASPTVVGDKAYVPSNRCQIVCLDVKGMSNGNQGMQDEGAFMAPLDKDGKPTAPLTPGDTDADILWVYDMYKELGVFQHNATAGYPLVIDGKVFVPTCNGVDWTHTNIPAPNSPSFIMLDAENGTLLGEMDHVASERVLHCSWSSPNSVDVDGKKQIVFAAGDGWVYSMAPETHKDAEGLDILNENWRYDANPPEYRKNSAGEPIKYVEYDGPSEIIATPTIADGLVYVNIGQDPEHGEGVGCLSCIDPKGKGDLTGKALWTFKGIERTISTPAVKDGLVYAADYTGRVFCLDAKTGKEYWKFDTKGHIWASPLVADGKVWIGNEEGELFILAEGKELKELGTIEFPSPLLSSVVAANGALYVTTHTHLYCFKEGAKTPEAK</sequence>
<dbReference type="InterPro" id="IPR002372">
    <property type="entry name" value="PQQ_rpt_dom"/>
</dbReference>
<feature type="domain" description="Pyrrolo-quinoline quinone repeat" evidence="3">
    <location>
        <begin position="418"/>
        <end position="489"/>
    </location>
</feature>
<comment type="caution">
    <text evidence="4">The sequence shown here is derived from an EMBL/GenBank/DDBJ whole genome shotgun (WGS) entry which is preliminary data.</text>
</comment>
<name>A0A7W7Y826_9BACT</name>
<evidence type="ECO:0000313" key="5">
    <source>
        <dbReference type="Proteomes" id="UP000590740"/>
    </source>
</evidence>
<dbReference type="InterPro" id="IPR018391">
    <property type="entry name" value="PQQ_b-propeller_rpt"/>
</dbReference>
<keyword evidence="5" id="KW-1185">Reference proteome</keyword>
<feature type="signal peptide" evidence="2">
    <location>
        <begin position="1"/>
        <end position="21"/>
    </location>
</feature>
<dbReference type="SUPFAM" id="SSF50998">
    <property type="entry name" value="Quinoprotein alcohol dehydrogenase-like"/>
    <property type="match status" value="2"/>
</dbReference>
<evidence type="ECO:0000259" key="3">
    <source>
        <dbReference type="Pfam" id="PF13360"/>
    </source>
</evidence>
<protein>
    <submittedName>
        <fullName evidence="4">Outer membrane protein assembly factor BamB</fullName>
    </submittedName>
</protein>
<dbReference type="RefSeq" id="WP_184338287.1">
    <property type="nucleotide sequence ID" value="NZ_JACHIG010000001.1"/>
</dbReference>
<reference evidence="4 5" key="1">
    <citation type="submission" date="2020-08" db="EMBL/GenBank/DDBJ databases">
        <title>Genomic Encyclopedia of Type Strains, Phase IV (KMG-IV): sequencing the most valuable type-strain genomes for metagenomic binning, comparative biology and taxonomic classification.</title>
        <authorList>
            <person name="Goeker M."/>
        </authorList>
    </citation>
    <scope>NUCLEOTIDE SEQUENCE [LARGE SCALE GENOMIC DNA]</scope>
    <source>
        <strain evidence="4 5">DSM 12252</strain>
    </source>
</reference>
<dbReference type="PANTHER" id="PTHR34512:SF30">
    <property type="entry name" value="OUTER MEMBRANE PROTEIN ASSEMBLY FACTOR BAMB"/>
    <property type="match status" value="1"/>
</dbReference>
<accession>A0A7W7Y826</accession>
<dbReference type="SMART" id="SM00564">
    <property type="entry name" value="PQQ"/>
    <property type="match status" value="3"/>
</dbReference>
<feature type="domain" description="Pyrrolo-quinoline quinone repeat" evidence="3">
    <location>
        <begin position="85"/>
        <end position="188"/>
    </location>
</feature>
<keyword evidence="2" id="KW-0732">Signal</keyword>
<organism evidence="4 5">
    <name type="scientific">Prosthecobacter vanneervenii</name>
    <dbReference type="NCBI Taxonomy" id="48466"/>
    <lineage>
        <taxon>Bacteria</taxon>
        <taxon>Pseudomonadati</taxon>
        <taxon>Verrucomicrobiota</taxon>
        <taxon>Verrucomicrobiia</taxon>
        <taxon>Verrucomicrobiales</taxon>
        <taxon>Verrucomicrobiaceae</taxon>
        <taxon>Prosthecobacter</taxon>
    </lineage>
</organism>
<evidence type="ECO:0000256" key="1">
    <source>
        <dbReference type="SAM" id="MobiDB-lite"/>
    </source>
</evidence>
<dbReference type="AlphaFoldDB" id="A0A7W7Y826"/>
<proteinExistence type="predicted"/>
<dbReference type="Proteomes" id="UP000590740">
    <property type="component" value="Unassembled WGS sequence"/>
</dbReference>
<feature type="chain" id="PRO_5030892234" evidence="2">
    <location>
        <begin position="22"/>
        <end position="544"/>
    </location>
</feature>
<dbReference type="Pfam" id="PF13360">
    <property type="entry name" value="PQQ_2"/>
    <property type="match status" value="2"/>
</dbReference>
<dbReference type="InterPro" id="IPR015943">
    <property type="entry name" value="WD40/YVTN_repeat-like_dom_sf"/>
</dbReference>
<evidence type="ECO:0000256" key="2">
    <source>
        <dbReference type="SAM" id="SignalP"/>
    </source>
</evidence>
<feature type="region of interest" description="Disordered" evidence="1">
    <location>
        <begin position="35"/>
        <end position="79"/>
    </location>
</feature>
<gene>
    <name evidence="4" type="ORF">HNQ65_000912</name>
</gene>
<dbReference type="InterPro" id="IPR011047">
    <property type="entry name" value="Quinoprotein_ADH-like_sf"/>
</dbReference>